<dbReference type="FunFam" id="1.10.287.110:FF:000034">
    <property type="entry name" value="Chaperone protein DnaJ"/>
    <property type="match status" value="1"/>
</dbReference>
<dbReference type="Gene3D" id="1.10.287.110">
    <property type="entry name" value="DnaJ domain"/>
    <property type="match status" value="1"/>
</dbReference>
<evidence type="ECO:0000259" key="10">
    <source>
        <dbReference type="PROSITE" id="PS51188"/>
    </source>
</evidence>
<evidence type="ECO:0000256" key="6">
    <source>
        <dbReference type="ARBA" id="ARBA00022833"/>
    </source>
</evidence>
<dbReference type="PRINTS" id="PR00625">
    <property type="entry name" value="JDOMAIN"/>
</dbReference>
<keyword evidence="3" id="KW-0479">Metal-binding</keyword>
<dbReference type="PROSITE" id="PS50076">
    <property type="entry name" value="DNAJ_2"/>
    <property type="match status" value="1"/>
</dbReference>
<dbReference type="InterPro" id="IPR012724">
    <property type="entry name" value="DnaJ"/>
</dbReference>
<dbReference type="GO" id="GO:0005737">
    <property type="term" value="C:cytoplasm"/>
    <property type="evidence" value="ECO:0007669"/>
    <property type="project" value="TreeGrafter"/>
</dbReference>
<organism evidence="11">
    <name type="scientific">marine metagenome</name>
    <dbReference type="NCBI Taxonomy" id="408172"/>
    <lineage>
        <taxon>unclassified sequences</taxon>
        <taxon>metagenomes</taxon>
        <taxon>ecological metagenomes</taxon>
    </lineage>
</organism>
<evidence type="ECO:0008006" key="12">
    <source>
        <dbReference type="Google" id="ProtNLM"/>
    </source>
</evidence>
<feature type="domain" description="CR-type" evidence="10">
    <location>
        <begin position="139"/>
        <end position="217"/>
    </location>
</feature>
<dbReference type="CDD" id="cd10747">
    <property type="entry name" value="DnaJ_C"/>
    <property type="match status" value="1"/>
</dbReference>
<reference evidence="11" key="1">
    <citation type="submission" date="2018-05" db="EMBL/GenBank/DDBJ databases">
        <authorList>
            <person name="Lanie J.A."/>
            <person name="Ng W.-L."/>
            <person name="Kazmierczak K.M."/>
            <person name="Andrzejewski T.M."/>
            <person name="Davidsen T.M."/>
            <person name="Wayne K.J."/>
            <person name="Tettelin H."/>
            <person name="Glass J.I."/>
            <person name="Rusch D."/>
            <person name="Podicherti R."/>
            <person name="Tsui H.-C.T."/>
            <person name="Winkler M.E."/>
        </authorList>
    </citation>
    <scope>NUCLEOTIDE SEQUENCE</scope>
</reference>
<dbReference type="InterPro" id="IPR018253">
    <property type="entry name" value="DnaJ_domain_CS"/>
</dbReference>
<evidence type="ECO:0000256" key="3">
    <source>
        <dbReference type="ARBA" id="ARBA00022723"/>
    </source>
</evidence>
<dbReference type="Gene3D" id="2.60.260.20">
    <property type="entry name" value="Urease metallochaperone UreE, N-terminal domain"/>
    <property type="match status" value="2"/>
</dbReference>
<dbReference type="CDD" id="cd10719">
    <property type="entry name" value="DnaJ_zf"/>
    <property type="match status" value="1"/>
</dbReference>
<evidence type="ECO:0000256" key="2">
    <source>
        <dbReference type="ARBA" id="ARBA00022705"/>
    </source>
</evidence>
<keyword evidence="8" id="KW-0143">Chaperone</keyword>
<proteinExistence type="inferred from homology"/>
<dbReference type="Pfam" id="PF00226">
    <property type="entry name" value="DnaJ"/>
    <property type="match status" value="1"/>
</dbReference>
<dbReference type="InterPro" id="IPR036410">
    <property type="entry name" value="HSP_DnaJ_Cys-rich_dom_sf"/>
</dbReference>
<dbReference type="FunFam" id="2.10.230.10:FF:000002">
    <property type="entry name" value="Molecular chaperone DnaJ"/>
    <property type="match status" value="1"/>
</dbReference>
<dbReference type="PANTHER" id="PTHR43096">
    <property type="entry name" value="DNAJ HOMOLOG 1, MITOCHONDRIAL-RELATED"/>
    <property type="match status" value="1"/>
</dbReference>
<evidence type="ECO:0000313" key="11">
    <source>
        <dbReference type="EMBL" id="SVA21716.1"/>
    </source>
</evidence>
<dbReference type="EMBL" id="UINC01005499">
    <property type="protein sequence ID" value="SVA21716.1"/>
    <property type="molecule type" value="Genomic_DNA"/>
</dbReference>
<dbReference type="InterPro" id="IPR001305">
    <property type="entry name" value="HSP_DnaJ_Cys-rich_dom"/>
</dbReference>
<gene>
    <name evidence="11" type="ORF">METZ01_LOCUS74570</name>
</gene>
<keyword evidence="2" id="KW-0235">DNA replication</keyword>
<dbReference type="InterPro" id="IPR008971">
    <property type="entry name" value="HSP40/DnaJ_pept-bd"/>
</dbReference>
<dbReference type="NCBIfam" id="NF008035">
    <property type="entry name" value="PRK10767.1"/>
    <property type="match status" value="1"/>
</dbReference>
<name>A0A381U0E0_9ZZZZ</name>
<keyword evidence="7" id="KW-0346">Stress response</keyword>
<dbReference type="Gene3D" id="2.10.230.10">
    <property type="entry name" value="Heat shock protein DnaJ, cysteine-rich domain"/>
    <property type="match status" value="1"/>
</dbReference>
<dbReference type="Pfam" id="PF00684">
    <property type="entry name" value="DnaJ_CXXCXGXG"/>
    <property type="match status" value="1"/>
</dbReference>
<dbReference type="SUPFAM" id="SSF46565">
    <property type="entry name" value="Chaperone J-domain"/>
    <property type="match status" value="1"/>
</dbReference>
<dbReference type="GO" id="GO:0042026">
    <property type="term" value="P:protein refolding"/>
    <property type="evidence" value="ECO:0007669"/>
    <property type="project" value="TreeGrafter"/>
</dbReference>
<evidence type="ECO:0000256" key="4">
    <source>
        <dbReference type="ARBA" id="ARBA00022737"/>
    </source>
</evidence>
<dbReference type="SUPFAM" id="SSF57938">
    <property type="entry name" value="DnaJ/Hsp40 cysteine-rich domain"/>
    <property type="match status" value="1"/>
</dbReference>
<keyword evidence="1" id="KW-0963">Cytoplasm</keyword>
<evidence type="ECO:0000256" key="8">
    <source>
        <dbReference type="ARBA" id="ARBA00023186"/>
    </source>
</evidence>
<dbReference type="Pfam" id="PF01556">
    <property type="entry name" value="DnaJ_C"/>
    <property type="match status" value="1"/>
</dbReference>
<accession>A0A381U0E0</accession>
<dbReference type="HAMAP" id="MF_01152">
    <property type="entry name" value="DnaJ"/>
    <property type="match status" value="1"/>
</dbReference>
<evidence type="ECO:0000256" key="5">
    <source>
        <dbReference type="ARBA" id="ARBA00022771"/>
    </source>
</evidence>
<dbReference type="PANTHER" id="PTHR43096:SF48">
    <property type="entry name" value="CHAPERONE PROTEIN DNAJ"/>
    <property type="match status" value="1"/>
</dbReference>
<dbReference type="GO" id="GO:0005524">
    <property type="term" value="F:ATP binding"/>
    <property type="evidence" value="ECO:0007669"/>
    <property type="project" value="InterPro"/>
</dbReference>
<evidence type="ECO:0000259" key="9">
    <source>
        <dbReference type="PROSITE" id="PS50076"/>
    </source>
</evidence>
<dbReference type="PROSITE" id="PS00636">
    <property type="entry name" value="DNAJ_1"/>
    <property type="match status" value="1"/>
</dbReference>
<keyword evidence="6" id="KW-0862">Zinc</keyword>
<protein>
    <recommendedName>
        <fullName evidence="12">J domain-containing protein</fullName>
    </recommendedName>
</protein>
<dbReference type="InterPro" id="IPR036869">
    <property type="entry name" value="J_dom_sf"/>
</dbReference>
<dbReference type="NCBIfam" id="TIGR02349">
    <property type="entry name" value="DnaJ_bact"/>
    <property type="match status" value="1"/>
</dbReference>
<dbReference type="GO" id="GO:0008270">
    <property type="term" value="F:zinc ion binding"/>
    <property type="evidence" value="ECO:0007669"/>
    <property type="project" value="UniProtKB-KW"/>
</dbReference>
<dbReference type="GO" id="GO:0051082">
    <property type="term" value="F:unfolded protein binding"/>
    <property type="evidence" value="ECO:0007669"/>
    <property type="project" value="InterPro"/>
</dbReference>
<feature type="domain" description="J" evidence="9">
    <location>
        <begin position="5"/>
        <end position="70"/>
    </location>
</feature>
<evidence type="ECO:0000256" key="7">
    <source>
        <dbReference type="ARBA" id="ARBA00023016"/>
    </source>
</evidence>
<dbReference type="InterPro" id="IPR002939">
    <property type="entry name" value="DnaJ_C"/>
</dbReference>
<evidence type="ECO:0000256" key="1">
    <source>
        <dbReference type="ARBA" id="ARBA00022490"/>
    </source>
</evidence>
<dbReference type="CDD" id="cd06257">
    <property type="entry name" value="DnaJ"/>
    <property type="match status" value="1"/>
</dbReference>
<dbReference type="SMART" id="SM00271">
    <property type="entry name" value="DnaJ"/>
    <property type="match status" value="1"/>
</dbReference>
<dbReference type="GO" id="GO:0031072">
    <property type="term" value="F:heat shock protein binding"/>
    <property type="evidence" value="ECO:0007669"/>
    <property type="project" value="InterPro"/>
</dbReference>
<dbReference type="GO" id="GO:0006260">
    <property type="term" value="P:DNA replication"/>
    <property type="evidence" value="ECO:0007669"/>
    <property type="project" value="UniProtKB-KW"/>
</dbReference>
<dbReference type="FunFam" id="2.60.260.20:FF:000005">
    <property type="entry name" value="Chaperone protein dnaJ 1, mitochondrial"/>
    <property type="match status" value="1"/>
</dbReference>
<dbReference type="AlphaFoldDB" id="A0A381U0E0"/>
<dbReference type="InterPro" id="IPR001623">
    <property type="entry name" value="DnaJ_domain"/>
</dbReference>
<sequence length="377" mass="41126">MSKRDYYDVLGVQKNSSEDDIKKAFRNLAKENHPDKNPGDQQAEKRFKEISEAYETLKDSQSRSAYDQFGHAASQGGMGGSGFGGFNANFTGSMSDIFEDIFGEFTGRRSGQRSQSNTQKRGADLRAEMEIDLKDAYFGTSGQLNINGNVGCDDCNSSGASKGSDRVQCQNCGGSGTVRAQQGFFTLERTCSVCSGNGSVIQNPCRSCGGSGRVRKNRKLSVNIPTGVGDGTRIRLSGEGEAGENGGPNGDLYVFLSIRPDNFFKRNESDVLCEIPIDFITATLGGEMEVPSPDGKKLRISIPESCQNGRQFRLKGKGMPVLQSKRFGDLYVQIHVEVPKNLNSKQKTVLKNFSTLHSKDTNPETTSYLKKLSSLFK</sequence>
<dbReference type="SUPFAM" id="SSF49493">
    <property type="entry name" value="HSP40/DnaJ peptide-binding domain"/>
    <property type="match status" value="2"/>
</dbReference>
<dbReference type="GO" id="GO:0009408">
    <property type="term" value="P:response to heat"/>
    <property type="evidence" value="ECO:0007669"/>
    <property type="project" value="InterPro"/>
</dbReference>
<keyword evidence="5" id="KW-0863">Zinc-finger</keyword>
<dbReference type="PROSITE" id="PS51188">
    <property type="entry name" value="ZF_CR"/>
    <property type="match status" value="1"/>
</dbReference>
<keyword evidence="4" id="KW-0677">Repeat</keyword>